<comment type="caution">
    <text evidence="1">The sequence shown here is derived from an EMBL/GenBank/DDBJ whole genome shotgun (WGS) entry which is preliminary data.</text>
</comment>
<dbReference type="RefSeq" id="WP_087200348.1">
    <property type="nucleotide sequence ID" value="NZ_CP173660.1"/>
</dbReference>
<dbReference type="InterPro" id="IPR052922">
    <property type="entry name" value="Cytidylate_Kinase-2"/>
</dbReference>
<sequence length="168" mass="20191">MKIAVIGYSGCGKSTLTEYIGKKRQLPILFLDKVHWLPGWKERPAEEERKIVSDFLDQHDSWVIDGNYSKICWDRRMKEADRIVFLAFGRGTCLLRALKRYVTWRGKTRKSMTKGCPEKIDIEFVKWILWDGRVRRRRRIFETVKRKYPDKMVCIKCQRQMKQFLIKD</sequence>
<dbReference type="SUPFAM" id="SSF52540">
    <property type="entry name" value="P-loop containing nucleoside triphosphate hydrolases"/>
    <property type="match status" value="1"/>
</dbReference>
<keyword evidence="2" id="KW-1185">Reference proteome</keyword>
<reference evidence="1 2" key="1">
    <citation type="journal article" date="2020" name="New Microbes New Infect">
        <title>Sellimonas caecigallum sp. nov., description and genome sequence of a new member of the Sellimonas genus isolated from the cecum of feral chicken.</title>
        <authorList>
            <person name="Wongkuna S."/>
            <person name="Ghimire S."/>
            <person name="Antony L."/>
            <person name="Chankhamhaengdecha S."/>
            <person name="Janvilisri T."/>
            <person name="Scaria J."/>
        </authorList>
    </citation>
    <scope>NUCLEOTIDE SEQUENCE [LARGE SCALE GENOMIC DNA]</scope>
    <source>
        <strain evidence="1 2">SW451</strain>
    </source>
</reference>
<organism evidence="1 2">
    <name type="scientific">Sellimonas caecigallum</name>
    <dbReference type="NCBI Taxonomy" id="2592333"/>
    <lineage>
        <taxon>Bacteria</taxon>
        <taxon>Bacillati</taxon>
        <taxon>Bacillota</taxon>
        <taxon>Clostridia</taxon>
        <taxon>Lachnospirales</taxon>
        <taxon>Lachnospiraceae</taxon>
        <taxon>Sellimonas</taxon>
    </lineage>
</organism>
<dbReference type="PANTHER" id="PTHR37816:SF3">
    <property type="entry name" value="MODULATES DNA TOPOLOGY"/>
    <property type="match status" value="1"/>
</dbReference>
<dbReference type="PANTHER" id="PTHR37816">
    <property type="entry name" value="YALI0E33011P"/>
    <property type="match status" value="1"/>
</dbReference>
<proteinExistence type="predicted"/>
<dbReference type="InterPro" id="IPR027417">
    <property type="entry name" value="P-loop_NTPase"/>
</dbReference>
<evidence type="ECO:0000313" key="2">
    <source>
        <dbReference type="Proteomes" id="UP000779049"/>
    </source>
</evidence>
<dbReference type="Proteomes" id="UP000779049">
    <property type="component" value="Unassembled WGS sequence"/>
</dbReference>
<dbReference type="Gene3D" id="3.40.50.300">
    <property type="entry name" value="P-loop containing nucleotide triphosphate hydrolases"/>
    <property type="match status" value="1"/>
</dbReference>
<evidence type="ECO:0000313" key="1">
    <source>
        <dbReference type="EMBL" id="MBY0759599.1"/>
    </source>
</evidence>
<name>A0ABS7L9L4_9FIRM</name>
<dbReference type="EMBL" id="VIRV01000019">
    <property type="protein sequence ID" value="MBY0759599.1"/>
    <property type="molecule type" value="Genomic_DNA"/>
</dbReference>
<accession>A0ABS7L9L4</accession>
<protein>
    <submittedName>
        <fullName evidence="1">Topology modulation protein</fullName>
    </submittedName>
</protein>
<gene>
    <name evidence="1" type="ORF">FLB61_10980</name>
</gene>